<dbReference type="PANTHER" id="PTHR21066:SF3">
    <property type="entry name" value="IP02236P"/>
    <property type="match status" value="1"/>
</dbReference>
<dbReference type="Gene3D" id="1.10.238.270">
    <property type="match status" value="1"/>
</dbReference>
<dbReference type="Proteomes" id="UP000069940">
    <property type="component" value="Unassembled WGS sequence"/>
</dbReference>
<reference evidence="8" key="2">
    <citation type="submission" date="2025-05" db="UniProtKB">
        <authorList>
            <consortium name="EnsemblMetazoa"/>
        </authorList>
    </citation>
    <scope>IDENTIFICATION</scope>
    <source>
        <strain evidence="8">Foshan</strain>
    </source>
</reference>
<evidence type="ECO:0000256" key="4">
    <source>
        <dbReference type="ARBA" id="ARBA00022525"/>
    </source>
</evidence>
<keyword evidence="3" id="KW-0813">Transport</keyword>
<dbReference type="GeneID" id="109409802"/>
<organism evidence="8 9">
    <name type="scientific">Aedes albopictus</name>
    <name type="common">Asian tiger mosquito</name>
    <name type="synonym">Stegomyia albopicta</name>
    <dbReference type="NCBI Taxonomy" id="7160"/>
    <lineage>
        <taxon>Eukaryota</taxon>
        <taxon>Metazoa</taxon>
        <taxon>Ecdysozoa</taxon>
        <taxon>Arthropoda</taxon>
        <taxon>Hexapoda</taxon>
        <taxon>Insecta</taxon>
        <taxon>Pterygota</taxon>
        <taxon>Neoptera</taxon>
        <taxon>Endopterygota</taxon>
        <taxon>Diptera</taxon>
        <taxon>Nematocera</taxon>
        <taxon>Culicoidea</taxon>
        <taxon>Culicidae</taxon>
        <taxon>Culicinae</taxon>
        <taxon>Aedini</taxon>
        <taxon>Aedes</taxon>
        <taxon>Stegomyia</taxon>
    </lineage>
</organism>
<keyword evidence="6" id="KW-0732">Signal</keyword>
<dbReference type="RefSeq" id="XP_019538851.2">
    <property type="nucleotide sequence ID" value="XM_019683306.3"/>
</dbReference>
<reference evidence="9" key="1">
    <citation type="journal article" date="2015" name="Proc. Natl. Acad. Sci. U.S.A.">
        <title>Genome sequence of the Asian Tiger mosquito, Aedes albopictus, reveals insights into its biology, genetics, and evolution.</title>
        <authorList>
            <person name="Chen X.G."/>
            <person name="Jiang X."/>
            <person name="Gu J."/>
            <person name="Xu M."/>
            <person name="Wu Y."/>
            <person name="Deng Y."/>
            <person name="Zhang C."/>
            <person name="Bonizzoni M."/>
            <person name="Dermauw W."/>
            <person name="Vontas J."/>
            <person name="Armbruster P."/>
            <person name="Huang X."/>
            <person name="Yang Y."/>
            <person name="Zhang H."/>
            <person name="He W."/>
            <person name="Peng H."/>
            <person name="Liu Y."/>
            <person name="Wu K."/>
            <person name="Chen J."/>
            <person name="Lirakis M."/>
            <person name="Topalis P."/>
            <person name="Van Leeuwen T."/>
            <person name="Hall A.B."/>
            <person name="Jiang X."/>
            <person name="Thorpe C."/>
            <person name="Mueller R.L."/>
            <person name="Sun C."/>
            <person name="Waterhouse R.M."/>
            <person name="Yan G."/>
            <person name="Tu Z.J."/>
            <person name="Fang X."/>
            <person name="James A.A."/>
        </authorList>
    </citation>
    <scope>NUCLEOTIDE SEQUENCE [LARGE SCALE GENOMIC DNA]</scope>
    <source>
        <strain evidence="9">Foshan</strain>
    </source>
</reference>
<dbReference type="InterPro" id="IPR054577">
    <property type="entry name" value="OBP47-like_dom"/>
</dbReference>
<feature type="chain" id="PRO_5046101365" description="OBP47-like domain-containing protein" evidence="6">
    <location>
        <begin position="21"/>
        <end position="199"/>
    </location>
</feature>
<comment type="subcellular location">
    <subcellularLocation>
        <location evidence="1">Secreted</location>
    </subcellularLocation>
</comment>
<sequence length="199" mass="21635">MTTAMDILVLGLMLVSSVLGQPPAENKTCYQGNQKTATECCPLPRMMEKAIADACNSKYKALSPRVPPGVRKTEGSCVTQCIFTTIGGFNEKNNTLNIEAIRKAILDTTASAKAFLPLLNNSINYCYPIISKDPQFLATPVSPIPERDGCSFLPPALMNCIKIDLFQKCPKNKWNNAPECQHLKEKISTGCSFSAIVSG</sequence>
<name>A0ABM1Z299_AEDAL</name>
<keyword evidence="9" id="KW-1185">Reference proteome</keyword>
<keyword evidence="5" id="KW-1015">Disulfide bond</keyword>
<evidence type="ECO:0000259" key="7">
    <source>
        <dbReference type="Pfam" id="PF22651"/>
    </source>
</evidence>
<keyword evidence="4" id="KW-0964">Secreted</keyword>
<dbReference type="PANTHER" id="PTHR21066">
    <property type="entry name" value="ODORANT-BINDING PROTEIN 59A-RELATED"/>
    <property type="match status" value="1"/>
</dbReference>
<evidence type="ECO:0000256" key="6">
    <source>
        <dbReference type="SAM" id="SignalP"/>
    </source>
</evidence>
<evidence type="ECO:0000256" key="2">
    <source>
        <dbReference type="ARBA" id="ARBA00008098"/>
    </source>
</evidence>
<evidence type="ECO:0000256" key="1">
    <source>
        <dbReference type="ARBA" id="ARBA00004613"/>
    </source>
</evidence>
<evidence type="ECO:0000256" key="3">
    <source>
        <dbReference type="ARBA" id="ARBA00022448"/>
    </source>
</evidence>
<feature type="signal peptide" evidence="6">
    <location>
        <begin position="1"/>
        <end position="20"/>
    </location>
</feature>
<feature type="domain" description="OBP47-like" evidence="7">
    <location>
        <begin position="44"/>
        <end position="185"/>
    </location>
</feature>
<proteinExistence type="inferred from homology"/>
<protein>
    <recommendedName>
        <fullName evidence="7">OBP47-like domain-containing protein</fullName>
    </recommendedName>
</protein>
<evidence type="ECO:0000313" key="8">
    <source>
        <dbReference type="EnsemblMetazoa" id="AALFPA23_014314.P20809"/>
    </source>
</evidence>
<accession>A0ABM1Z299</accession>
<evidence type="ECO:0000256" key="5">
    <source>
        <dbReference type="ARBA" id="ARBA00023157"/>
    </source>
</evidence>
<dbReference type="EnsemblMetazoa" id="AALFPA23_014314.R20809">
    <property type="protein sequence ID" value="AALFPA23_014314.P20809"/>
    <property type="gene ID" value="AALFPA23_014314"/>
</dbReference>
<dbReference type="InterPro" id="IPR052295">
    <property type="entry name" value="Odorant-binding_protein"/>
</dbReference>
<comment type="similarity">
    <text evidence="2">Belongs to the PBP/GOBP family.</text>
</comment>
<dbReference type="Pfam" id="PF22651">
    <property type="entry name" value="OBP47_like"/>
    <property type="match status" value="1"/>
</dbReference>
<evidence type="ECO:0000313" key="9">
    <source>
        <dbReference type="Proteomes" id="UP000069940"/>
    </source>
</evidence>